<feature type="transmembrane region" description="Helical" evidence="8">
    <location>
        <begin position="118"/>
        <end position="135"/>
    </location>
</feature>
<proteinExistence type="inferred from homology"/>
<dbReference type="GO" id="GO:0005886">
    <property type="term" value="C:plasma membrane"/>
    <property type="evidence" value="ECO:0007669"/>
    <property type="project" value="UniProtKB-SubCell"/>
</dbReference>
<feature type="domain" description="POTRA" evidence="10">
    <location>
        <begin position="138"/>
        <end position="209"/>
    </location>
</feature>
<feature type="compositionally biased region" description="Basic and acidic residues" evidence="9">
    <location>
        <begin position="28"/>
        <end position="54"/>
    </location>
</feature>
<dbReference type="EMBL" id="BJCC01000014">
    <property type="protein sequence ID" value="GCF93966.1"/>
    <property type="molecule type" value="Genomic_DNA"/>
</dbReference>
<dbReference type="InterPro" id="IPR026580">
    <property type="entry name" value="DivIB"/>
</dbReference>
<sequence length="362" mass="41641">MSNDKDKPKKQPNDLNDMTPWQQANLEYLKKLDEEKQKSLDDEKTTSENEKPTEESEPAGTDSPNDHESLEPIENEEDFEDLEMFEDHSGGPANGSFLDRLPNIRHERYRRLYRRSTFLVLLFALPSIFLLYYISPLSKLADVTITGNEQVSAQEIKKDLDFSIGENLWQQYFQRNEYIAQLKKQELRIKDATIRFNGANKFEVDVKEYHEVAYLEHDDKYSPVLPNGKIIPLNMDQAKGGLPILEGFTGPGRILSVLKQYDQLSEEVRQGVSQIKYAPSEENEELLQIFMNDGNQVLVSIPEMSKKMYYYPQIVKEMDAADFKGVVDMEAGIYSYPYPEETSDSGSIQESTEETVPSTEND</sequence>
<comment type="similarity">
    <text evidence="8">Belongs to the FtsQ/DivIB family. DivIB subfamily.</text>
</comment>
<keyword evidence="5 8" id="KW-1133">Transmembrane helix</keyword>
<keyword evidence="12" id="KW-1185">Reference proteome</keyword>
<evidence type="ECO:0000256" key="2">
    <source>
        <dbReference type="ARBA" id="ARBA00022475"/>
    </source>
</evidence>
<comment type="subcellular location">
    <subcellularLocation>
        <location evidence="8">Cell membrane</location>
        <topology evidence="8">Single-pass type II membrane protein</topology>
    </subcellularLocation>
    <subcellularLocation>
        <location evidence="1">Membrane</location>
    </subcellularLocation>
    <text evidence="8">Localizes to the division septum.</text>
</comment>
<evidence type="ECO:0000256" key="8">
    <source>
        <dbReference type="HAMAP-Rule" id="MF_00912"/>
    </source>
</evidence>
<evidence type="ECO:0000256" key="7">
    <source>
        <dbReference type="ARBA" id="ARBA00023306"/>
    </source>
</evidence>
<dbReference type="Pfam" id="PF03799">
    <property type="entry name" value="FtsQ_DivIB_C"/>
    <property type="match status" value="1"/>
</dbReference>
<comment type="function">
    <text evidence="8">Cell division protein that may be involved in stabilizing or promoting the assembly of the division complex.</text>
</comment>
<dbReference type="InterPro" id="IPR013685">
    <property type="entry name" value="POTRA_FtsQ_type"/>
</dbReference>
<evidence type="ECO:0000256" key="6">
    <source>
        <dbReference type="ARBA" id="ARBA00023136"/>
    </source>
</evidence>
<dbReference type="PANTHER" id="PTHR37820:SF1">
    <property type="entry name" value="CELL DIVISION PROTEIN FTSQ"/>
    <property type="match status" value="1"/>
</dbReference>
<keyword evidence="6 8" id="KW-0472">Membrane</keyword>
<keyword evidence="7 8" id="KW-0131">Cell cycle</keyword>
<feature type="compositionally biased region" description="Polar residues" evidence="9">
    <location>
        <begin position="344"/>
        <end position="362"/>
    </location>
</feature>
<keyword evidence="3 8" id="KW-0132">Cell division</keyword>
<protein>
    <recommendedName>
        <fullName evidence="8">Cell division protein DivIB</fullName>
    </recommendedName>
</protein>
<evidence type="ECO:0000256" key="4">
    <source>
        <dbReference type="ARBA" id="ARBA00022692"/>
    </source>
</evidence>
<dbReference type="InterPro" id="IPR005548">
    <property type="entry name" value="Cell_div_FtsQ/DivIB_C"/>
</dbReference>
<evidence type="ECO:0000313" key="12">
    <source>
        <dbReference type="Proteomes" id="UP000290567"/>
    </source>
</evidence>
<dbReference type="GO" id="GO:0032153">
    <property type="term" value="C:cell division site"/>
    <property type="evidence" value="ECO:0007669"/>
    <property type="project" value="UniProtKB-UniRule"/>
</dbReference>
<evidence type="ECO:0000313" key="11">
    <source>
        <dbReference type="EMBL" id="GCF93966.1"/>
    </source>
</evidence>
<dbReference type="Proteomes" id="UP000290567">
    <property type="component" value="Unassembled WGS sequence"/>
</dbReference>
<gene>
    <name evidence="11" type="primary">ftsQ</name>
    <name evidence="8" type="synonym">divIB</name>
    <name evidence="11" type="ORF">NRIC_18570</name>
</gene>
<evidence type="ECO:0000256" key="1">
    <source>
        <dbReference type="ARBA" id="ARBA00004370"/>
    </source>
</evidence>
<dbReference type="Gene3D" id="3.40.50.10960">
    <property type="match status" value="1"/>
</dbReference>
<evidence type="ECO:0000256" key="9">
    <source>
        <dbReference type="SAM" id="MobiDB-lite"/>
    </source>
</evidence>
<dbReference type="InterPro" id="IPR034746">
    <property type="entry name" value="POTRA"/>
</dbReference>
<feature type="region of interest" description="Disordered" evidence="9">
    <location>
        <begin position="1"/>
        <end position="70"/>
    </location>
</feature>
<feature type="compositionally biased region" description="Basic and acidic residues" evidence="9">
    <location>
        <begin position="1"/>
        <end position="12"/>
    </location>
</feature>
<feature type="region of interest" description="Disordered" evidence="9">
    <location>
        <begin position="337"/>
        <end position="362"/>
    </location>
</feature>
<keyword evidence="4 8" id="KW-0812">Transmembrane</keyword>
<evidence type="ECO:0000256" key="5">
    <source>
        <dbReference type="ARBA" id="ARBA00022989"/>
    </source>
</evidence>
<evidence type="ECO:0000256" key="3">
    <source>
        <dbReference type="ARBA" id="ARBA00022618"/>
    </source>
</evidence>
<dbReference type="RefSeq" id="WP_227873778.1">
    <property type="nucleotide sequence ID" value="NZ_BJCC01000014.1"/>
</dbReference>
<organism evidence="11 12">
    <name type="scientific">Enterococcus florum</name>
    <dbReference type="NCBI Taxonomy" id="2480627"/>
    <lineage>
        <taxon>Bacteria</taxon>
        <taxon>Bacillati</taxon>
        <taxon>Bacillota</taxon>
        <taxon>Bacilli</taxon>
        <taxon>Lactobacillales</taxon>
        <taxon>Enterococcaceae</taxon>
        <taxon>Enterococcus</taxon>
    </lineage>
</organism>
<dbReference type="PROSITE" id="PS51779">
    <property type="entry name" value="POTRA"/>
    <property type="match status" value="1"/>
</dbReference>
<reference evidence="12" key="1">
    <citation type="submission" date="2019-02" db="EMBL/GenBank/DDBJ databases">
        <title>Draft genome sequence of Enterococcus sp. Gos25-1.</title>
        <authorList>
            <person name="Tanaka N."/>
            <person name="Shiwa Y."/>
            <person name="Fujita N."/>
        </authorList>
    </citation>
    <scope>NUCLEOTIDE SEQUENCE [LARGE SCALE GENOMIC DNA]</scope>
    <source>
        <strain evidence="12">Gos25-1</strain>
    </source>
</reference>
<evidence type="ECO:0000259" key="10">
    <source>
        <dbReference type="PROSITE" id="PS51779"/>
    </source>
</evidence>
<dbReference type="PANTHER" id="PTHR37820">
    <property type="entry name" value="CELL DIVISION PROTEIN DIVIB"/>
    <property type="match status" value="1"/>
</dbReference>
<accession>A0A4P5P8V2</accession>
<dbReference type="GO" id="GO:0043093">
    <property type="term" value="P:FtsZ-dependent cytokinesis"/>
    <property type="evidence" value="ECO:0007669"/>
    <property type="project" value="UniProtKB-UniRule"/>
</dbReference>
<dbReference type="InterPro" id="IPR050487">
    <property type="entry name" value="FtsQ_DivIB"/>
</dbReference>
<dbReference type="AlphaFoldDB" id="A0A4P5P8V2"/>
<keyword evidence="2 8" id="KW-1003">Cell membrane</keyword>
<dbReference type="Pfam" id="PF08478">
    <property type="entry name" value="POTRA_1"/>
    <property type="match status" value="1"/>
</dbReference>
<dbReference type="HAMAP" id="MF_00912">
    <property type="entry name" value="DivIB"/>
    <property type="match status" value="1"/>
</dbReference>
<name>A0A4P5P8V2_9ENTE</name>
<comment type="caution">
    <text evidence="11">The sequence shown here is derived from an EMBL/GenBank/DDBJ whole genome shotgun (WGS) entry which is preliminary data.</text>
</comment>